<name>A0A562I8I5_MICOL</name>
<evidence type="ECO:0000259" key="7">
    <source>
        <dbReference type="PROSITE" id="PS51764"/>
    </source>
</evidence>
<accession>A0A562I8I5</accession>
<protein>
    <submittedName>
        <fullName evidence="8">Glycosyl hydrolase family 26</fullName>
    </submittedName>
</protein>
<evidence type="ECO:0000256" key="2">
    <source>
        <dbReference type="ARBA" id="ARBA00022801"/>
    </source>
</evidence>
<dbReference type="InterPro" id="IPR022790">
    <property type="entry name" value="GH26_dom"/>
</dbReference>
<feature type="active site" description="Nucleophile" evidence="4">
    <location>
        <position position="263"/>
    </location>
</feature>
<evidence type="ECO:0000313" key="9">
    <source>
        <dbReference type="Proteomes" id="UP000319825"/>
    </source>
</evidence>
<evidence type="ECO:0000256" key="5">
    <source>
        <dbReference type="SAM" id="MobiDB-lite"/>
    </source>
</evidence>
<keyword evidence="9" id="KW-1185">Reference proteome</keyword>
<feature type="compositionally biased region" description="Low complexity" evidence="5">
    <location>
        <begin position="31"/>
        <end position="44"/>
    </location>
</feature>
<dbReference type="InterPro" id="IPR017853">
    <property type="entry name" value="GH"/>
</dbReference>
<evidence type="ECO:0000256" key="4">
    <source>
        <dbReference type="PROSITE-ProRule" id="PRU01100"/>
    </source>
</evidence>
<dbReference type="PANTHER" id="PTHR40079:SF4">
    <property type="entry name" value="GH26 DOMAIN-CONTAINING PROTEIN-RELATED"/>
    <property type="match status" value="1"/>
</dbReference>
<dbReference type="AlphaFoldDB" id="A0A562I8I5"/>
<dbReference type="GO" id="GO:0006080">
    <property type="term" value="P:substituted mannan metabolic process"/>
    <property type="evidence" value="ECO:0007669"/>
    <property type="project" value="InterPro"/>
</dbReference>
<dbReference type="RefSeq" id="WP_170286431.1">
    <property type="nucleotide sequence ID" value="NZ_BAAATQ010000231.1"/>
</dbReference>
<dbReference type="PROSITE" id="PS51764">
    <property type="entry name" value="GH26"/>
    <property type="match status" value="1"/>
</dbReference>
<feature type="signal peptide" evidence="6">
    <location>
        <begin position="1"/>
        <end position="26"/>
    </location>
</feature>
<dbReference type="InterPro" id="IPR000805">
    <property type="entry name" value="Glyco_hydro_26"/>
</dbReference>
<gene>
    <name evidence="8" type="ORF">JD77_02325</name>
</gene>
<feature type="domain" description="GH26" evidence="7">
    <location>
        <begin position="1"/>
        <end position="335"/>
    </location>
</feature>
<feature type="active site" description="Proton donor" evidence="4">
    <location>
        <position position="162"/>
    </location>
</feature>
<dbReference type="GO" id="GO:0016985">
    <property type="term" value="F:mannan endo-1,4-beta-mannosidase activity"/>
    <property type="evidence" value="ECO:0007669"/>
    <property type="project" value="InterPro"/>
</dbReference>
<dbReference type="Gene3D" id="3.20.20.80">
    <property type="entry name" value="Glycosidases"/>
    <property type="match status" value="1"/>
</dbReference>
<sequence length="344" mass="37456">MRRVRTMALALGSALAVAGCSEPAPAPPPAAASSAPPAVSPRPAGGLSTTGRGPDLPERGAWLGAWVKADWQTPDGRVDALDAFAEQTGGTITLAHMFHEWGDDFPGPTEHAFQASGRLQMISWSGADTRSIRDGVYDQLIRQRAEKIKQFGVPLLLRWRWEMDRPNLAQSVHSPEDYVAAWKRIRGIFTEVGATNAAFVWCPHVQGFVNSTRNAAAYYPGDDQVDWLCTDVYPGREFEGFAAQMDTFMAFAAKRPRPVVIGEFGVTTEGAPGQRGGWLREAGEYVKRHPQIKAVVYFAAKQTKKPAYDSTFDADPEGLAAFRELAADPWFAAPPPPVPPLGPR</sequence>
<dbReference type="SUPFAM" id="SSF51445">
    <property type="entry name" value="(Trans)glycosidases"/>
    <property type="match status" value="1"/>
</dbReference>
<keyword evidence="6" id="KW-0732">Signal</keyword>
<evidence type="ECO:0000256" key="3">
    <source>
        <dbReference type="ARBA" id="ARBA00023295"/>
    </source>
</evidence>
<dbReference type="EMBL" id="VLKE01000001">
    <property type="protein sequence ID" value="TWH67350.1"/>
    <property type="molecule type" value="Genomic_DNA"/>
</dbReference>
<dbReference type="PROSITE" id="PS51257">
    <property type="entry name" value="PROKAR_LIPOPROTEIN"/>
    <property type="match status" value="1"/>
</dbReference>
<evidence type="ECO:0000256" key="6">
    <source>
        <dbReference type="SAM" id="SignalP"/>
    </source>
</evidence>
<feature type="chain" id="PRO_5022055917" evidence="6">
    <location>
        <begin position="27"/>
        <end position="344"/>
    </location>
</feature>
<comment type="similarity">
    <text evidence="1 4">Belongs to the glycosyl hydrolase 26 family.</text>
</comment>
<evidence type="ECO:0000256" key="1">
    <source>
        <dbReference type="ARBA" id="ARBA00007754"/>
    </source>
</evidence>
<organism evidence="8 9">
    <name type="scientific">Micromonospora olivasterospora</name>
    <dbReference type="NCBI Taxonomy" id="1880"/>
    <lineage>
        <taxon>Bacteria</taxon>
        <taxon>Bacillati</taxon>
        <taxon>Actinomycetota</taxon>
        <taxon>Actinomycetes</taxon>
        <taxon>Micromonosporales</taxon>
        <taxon>Micromonosporaceae</taxon>
        <taxon>Micromonospora</taxon>
    </lineage>
</organism>
<reference evidence="8 9" key="1">
    <citation type="submission" date="2019-07" db="EMBL/GenBank/DDBJ databases">
        <title>R&amp;d 2014.</title>
        <authorList>
            <person name="Klenk H.-P."/>
        </authorList>
    </citation>
    <scope>NUCLEOTIDE SEQUENCE [LARGE SCALE GENOMIC DNA]</scope>
    <source>
        <strain evidence="8 9">DSM 43868</strain>
    </source>
</reference>
<keyword evidence="3 4" id="KW-0326">Glycosidase</keyword>
<keyword evidence="2 4" id="KW-0378">Hydrolase</keyword>
<comment type="caution">
    <text evidence="8">The sequence shown here is derived from an EMBL/GenBank/DDBJ whole genome shotgun (WGS) entry which is preliminary data.</text>
</comment>
<evidence type="ECO:0000313" key="8">
    <source>
        <dbReference type="EMBL" id="TWH67350.1"/>
    </source>
</evidence>
<dbReference type="Proteomes" id="UP000319825">
    <property type="component" value="Unassembled WGS sequence"/>
</dbReference>
<proteinExistence type="inferred from homology"/>
<dbReference type="PANTHER" id="PTHR40079">
    <property type="entry name" value="MANNAN ENDO-1,4-BETA-MANNOSIDASE E-RELATED"/>
    <property type="match status" value="1"/>
</dbReference>
<feature type="region of interest" description="Disordered" evidence="5">
    <location>
        <begin position="20"/>
        <end position="55"/>
    </location>
</feature>